<dbReference type="GO" id="GO:0016881">
    <property type="term" value="F:acid-amino acid ligase activity"/>
    <property type="evidence" value="ECO:0007669"/>
    <property type="project" value="TreeGrafter"/>
</dbReference>
<evidence type="ECO:0000256" key="2">
    <source>
        <dbReference type="ARBA" id="ARBA00022598"/>
    </source>
</evidence>
<evidence type="ECO:0000256" key="1">
    <source>
        <dbReference type="ARBA" id="ARBA00008068"/>
    </source>
</evidence>
<dbReference type="PANTHER" id="PTHR31901:SF96">
    <property type="entry name" value="INDOLE-3-ACETIC ACID-AMIDO SYNTHETASE GH3.1-RELATED"/>
    <property type="match status" value="1"/>
</dbReference>
<evidence type="ECO:0000259" key="3">
    <source>
        <dbReference type="Pfam" id="PF23571"/>
    </source>
</evidence>
<dbReference type="AlphaFoldDB" id="A0A6A4LW76"/>
<feature type="domain" description="GH3 middle" evidence="3">
    <location>
        <begin position="151"/>
        <end position="191"/>
    </location>
</feature>
<gene>
    <name evidence="5" type="ORF">C3L33_07423</name>
</gene>
<dbReference type="InterPro" id="IPR004993">
    <property type="entry name" value="GH3"/>
</dbReference>
<feature type="non-terminal residue" evidence="5">
    <location>
        <position position="1"/>
    </location>
</feature>
<dbReference type="EMBL" id="QEFC01001001">
    <property type="protein sequence ID" value="KAE9460681.1"/>
    <property type="molecule type" value="Genomic_DNA"/>
</dbReference>
<organism evidence="5 6">
    <name type="scientific">Rhododendron williamsianum</name>
    <dbReference type="NCBI Taxonomy" id="262921"/>
    <lineage>
        <taxon>Eukaryota</taxon>
        <taxon>Viridiplantae</taxon>
        <taxon>Streptophyta</taxon>
        <taxon>Embryophyta</taxon>
        <taxon>Tracheophyta</taxon>
        <taxon>Spermatophyta</taxon>
        <taxon>Magnoliopsida</taxon>
        <taxon>eudicotyledons</taxon>
        <taxon>Gunneridae</taxon>
        <taxon>Pentapetalae</taxon>
        <taxon>asterids</taxon>
        <taxon>Ericales</taxon>
        <taxon>Ericaceae</taxon>
        <taxon>Ericoideae</taxon>
        <taxon>Rhodoreae</taxon>
        <taxon>Rhododendron</taxon>
    </lineage>
</organism>
<keyword evidence="6" id="KW-1185">Reference proteome</keyword>
<name>A0A6A4LW76_9ERIC</name>
<dbReference type="GO" id="GO:0005737">
    <property type="term" value="C:cytoplasm"/>
    <property type="evidence" value="ECO:0007669"/>
    <property type="project" value="TreeGrafter"/>
</dbReference>
<feature type="domain" description="GH3 C-terminal" evidence="4">
    <location>
        <begin position="214"/>
        <end position="319"/>
    </location>
</feature>
<comment type="similarity">
    <text evidence="1">Belongs to the IAA-amido conjugating enzyme family.</text>
</comment>
<keyword evidence="2" id="KW-0436">Ligase</keyword>
<dbReference type="Pfam" id="PF23571">
    <property type="entry name" value="GH3_M"/>
    <property type="match status" value="1"/>
</dbReference>
<evidence type="ECO:0000313" key="6">
    <source>
        <dbReference type="Proteomes" id="UP000428333"/>
    </source>
</evidence>
<dbReference type="InterPro" id="IPR055378">
    <property type="entry name" value="GH3_C"/>
</dbReference>
<proteinExistence type="inferred from homology"/>
<sequence>MYTQMLCGLLEHKQVHRVGAVLASGLLRAIRFLQLNWPQLTHDIRFGTFNPAITDPSIRDCMIRILKKPEPKLADFIASECSKENWEKIITRIWPNTKYLDCVVSGVMAQYITALEYYSGGLPVASTSYGSSECYGGLNLNPICDPSQVIYTIMPNMAYFEFIPQKSNSAKLVDLADVEVGQEYELVVTTMEDYTDRRGRATKIGRDRGATLAHESDATVLDYTSYADTKSTIPGHYVIYWELGALDSAYWPSDELLGRCCLAMEESLGSVYRRGRVADGSIGPLEIRVVRSGTFEEIMDYAISRGASISQYKVPRCVSLAPIRKHLESRVVSAHFSPSLPNWSPEPSQ</sequence>
<accession>A0A6A4LW76</accession>
<dbReference type="PANTHER" id="PTHR31901">
    <property type="entry name" value="GH3 DOMAIN-CONTAINING PROTEIN"/>
    <property type="match status" value="1"/>
</dbReference>
<dbReference type="Pfam" id="PF03321">
    <property type="entry name" value="GH3"/>
    <property type="match status" value="1"/>
</dbReference>
<reference evidence="5 6" key="1">
    <citation type="journal article" date="2019" name="Genome Biol. Evol.">
        <title>The Rhododendron genome and chromosomal organization provide insight into shared whole-genome duplications across the heath family (Ericaceae).</title>
        <authorList>
            <person name="Soza V.L."/>
            <person name="Lindsley D."/>
            <person name="Waalkes A."/>
            <person name="Ramage E."/>
            <person name="Patwardhan R.P."/>
            <person name="Burton J.N."/>
            <person name="Adey A."/>
            <person name="Kumar A."/>
            <person name="Qiu R."/>
            <person name="Shendure J."/>
            <person name="Hall B."/>
        </authorList>
    </citation>
    <scope>NUCLEOTIDE SEQUENCE [LARGE SCALE GENOMIC DNA]</scope>
    <source>
        <strain evidence="5">RSF 1966-606</strain>
    </source>
</reference>
<dbReference type="InterPro" id="IPR055377">
    <property type="entry name" value="GH3_M"/>
</dbReference>
<protein>
    <recommendedName>
        <fullName evidence="7">Indole-3-acetic acid-amido synthetase GH3.5</fullName>
    </recommendedName>
</protein>
<dbReference type="OrthoDB" id="10004661at2759"/>
<evidence type="ECO:0000313" key="5">
    <source>
        <dbReference type="EMBL" id="KAE9460681.1"/>
    </source>
</evidence>
<evidence type="ECO:0008006" key="7">
    <source>
        <dbReference type="Google" id="ProtNLM"/>
    </source>
</evidence>
<dbReference type="Pfam" id="PF23572">
    <property type="entry name" value="GH3_C"/>
    <property type="match status" value="1"/>
</dbReference>
<comment type="caution">
    <text evidence="5">The sequence shown here is derived from an EMBL/GenBank/DDBJ whole genome shotgun (WGS) entry which is preliminary data.</text>
</comment>
<dbReference type="Proteomes" id="UP000428333">
    <property type="component" value="Linkage Group LG04"/>
</dbReference>
<evidence type="ECO:0000259" key="4">
    <source>
        <dbReference type="Pfam" id="PF23572"/>
    </source>
</evidence>